<dbReference type="EMBL" id="NXIG01000008">
    <property type="protein sequence ID" value="RXI30179.1"/>
    <property type="molecule type" value="Genomic_DNA"/>
</dbReference>
<evidence type="ECO:0000313" key="2">
    <source>
        <dbReference type="EMBL" id="RXI30179.1"/>
    </source>
</evidence>
<organism evidence="2 4">
    <name type="scientific">Arcobacter ellisii</name>
    <dbReference type="NCBI Taxonomy" id="913109"/>
    <lineage>
        <taxon>Bacteria</taxon>
        <taxon>Pseudomonadati</taxon>
        <taxon>Campylobacterota</taxon>
        <taxon>Epsilonproteobacteria</taxon>
        <taxon>Campylobacterales</taxon>
        <taxon>Arcobacteraceae</taxon>
        <taxon>Arcobacter</taxon>
    </lineage>
</organism>
<protein>
    <submittedName>
        <fullName evidence="2">Uncharacterized protein</fullName>
    </submittedName>
</protein>
<proteinExistence type="predicted"/>
<evidence type="ECO:0000313" key="4">
    <source>
        <dbReference type="Proteomes" id="UP000290588"/>
    </source>
</evidence>
<sequence length="77" mass="8745">MFITILKQLIINIFVPVAVKTVKEYINTTDTKKDDKLLQIAQLSTQYLAEQTNNTVTKKIADELNVCTTIKCQKSKV</sequence>
<evidence type="ECO:0000313" key="3">
    <source>
        <dbReference type="Proteomes" id="UP000262582"/>
    </source>
</evidence>
<dbReference type="AlphaFoldDB" id="A0A347U8I9"/>
<reference evidence="1 3" key="2">
    <citation type="submission" date="2018-08" db="EMBL/GenBank/DDBJ databases">
        <title>Complete genome of the Arcobacter ellisii type strain LMG 26155.</title>
        <authorList>
            <person name="Miller W.G."/>
            <person name="Yee E."/>
            <person name="Bono J.L."/>
        </authorList>
    </citation>
    <scope>NUCLEOTIDE SEQUENCE [LARGE SCALE GENOMIC DNA]</scope>
    <source>
        <strain evidence="1 3">LMG 26155</strain>
    </source>
</reference>
<evidence type="ECO:0000313" key="1">
    <source>
        <dbReference type="EMBL" id="AXX95167.1"/>
    </source>
</evidence>
<gene>
    <name evidence="1" type="ORF">AELL_1507</name>
    <name evidence="2" type="ORF">CP962_09245</name>
</gene>
<dbReference type="EMBL" id="CP032097">
    <property type="protein sequence ID" value="AXX95167.1"/>
    <property type="molecule type" value="Genomic_DNA"/>
</dbReference>
<keyword evidence="3" id="KW-1185">Reference proteome</keyword>
<dbReference type="KEGG" id="aell:AELL_1507"/>
<accession>A0A347U8I9</accession>
<reference evidence="2 4" key="1">
    <citation type="submission" date="2017-09" db="EMBL/GenBank/DDBJ databases">
        <title>Genomics of the genus Arcobacter.</title>
        <authorList>
            <person name="Perez-Cataluna A."/>
            <person name="Figueras M.J."/>
            <person name="Salas-Masso N."/>
        </authorList>
    </citation>
    <scope>NUCLEOTIDE SEQUENCE [LARGE SCALE GENOMIC DNA]</scope>
    <source>
        <strain evidence="2 4">CECT 7837</strain>
    </source>
</reference>
<name>A0A347U8I9_9BACT</name>
<dbReference type="Proteomes" id="UP000262582">
    <property type="component" value="Chromosome"/>
</dbReference>
<dbReference type="Proteomes" id="UP000290588">
    <property type="component" value="Unassembled WGS sequence"/>
</dbReference>
<dbReference type="RefSeq" id="WP_118917352.1">
    <property type="nucleotide sequence ID" value="NZ_CP032097.1"/>
</dbReference>